<sequence length="442" mass="51012">MVDHAISSSRLIERETINSVTSSIEQRISAKRSNTNSCYSPEPKRLSIMTTHDYSVKNIGEIPSNYMCPYCKLIFHEPCQLNCGHRICKSCINFTNNEITCLTCCEVSSKENIRSDRGFYLDMQKQSISCSICTWIGSLAFYRKHIDQNHNYRESIVTTTNVYTKQSDQSNRSKLVNNIEARQEIISDIFSSSCSIFLPQNSSTSNDQYCMRLSQIQEMIRSLSNHLNILINNQQPSDHVIRDSHTLLQIHARNFSSLKVSSETNIGLANALKINYDLLAQELWSIKRIVDDPIPTSYCGRYIWKITNVQERIADAKSERQTSIYSSPFYSSLTGYKLCLRLYLNGDSDVRGRFISLFLIIMRNDYDAILHWPFSYEVSFCLIDQSTLNNNQHNMTASFWPDIGLDCFQRPVYNMNHGYGIKEFCSLVEFEQNKSFYIRDNG</sequence>
<evidence type="ECO:0000256" key="3">
    <source>
        <dbReference type="ARBA" id="ARBA00022723"/>
    </source>
</evidence>
<feature type="domain" description="RING-type" evidence="7">
    <location>
        <begin position="68"/>
        <end position="104"/>
    </location>
</feature>
<dbReference type="GO" id="GO:0009898">
    <property type="term" value="C:cytoplasmic side of plasma membrane"/>
    <property type="evidence" value="ECO:0007669"/>
    <property type="project" value="TreeGrafter"/>
</dbReference>
<dbReference type="SUPFAM" id="SSF57850">
    <property type="entry name" value="RING/U-box"/>
    <property type="match status" value="1"/>
</dbReference>
<dbReference type="InterPro" id="IPR008974">
    <property type="entry name" value="TRAF-like"/>
</dbReference>
<proteinExistence type="predicted"/>
<evidence type="ECO:0000256" key="2">
    <source>
        <dbReference type="ARBA" id="ARBA00022490"/>
    </source>
</evidence>
<dbReference type="SMART" id="SM00061">
    <property type="entry name" value="MATH"/>
    <property type="match status" value="1"/>
</dbReference>
<organism evidence="9 10">
    <name type="scientific">Rotaria sordida</name>
    <dbReference type="NCBI Taxonomy" id="392033"/>
    <lineage>
        <taxon>Eukaryota</taxon>
        <taxon>Metazoa</taxon>
        <taxon>Spiralia</taxon>
        <taxon>Gnathifera</taxon>
        <taxon>Rotifera</taxon>
        <taxon>Eurotatoria</taxon>
        <taxon>Bdelloidea</taxon>
        <taxon>Philodinida</taxon>
        <taxon>Philodinidae</taxon>
        <taxon>Rotaria</taxon>
    </lineage>
</organism>
<evidence type="ECO:0000256" key="5">
    <source>
        <dbReference type="ARBA" id="ARBA00022833"/>
    </source>
</evidence>
<dbReference type="PANTHER" id="PTHR10131">
    <property type="entry name" value="TNF RECEPTOR ASSOCIATED FACTOR"/>
    <property type="match status" value="1"/>
</dbReference>
<dbReference type="AlphaFoldDB" id="A0A819Y7V3"/>
<dbReference type="GO" id="GO:0005737">
    <property type="term" value="C:cytoplasm"/>
    <property type="evidence" value="ECO:0007669"/>
    <property type="project" value="UniProtKB-SubCell"/>
</dbReference>
<dbReference type="InterPro" id="IPR017907">
    <property type="entry name" value="Znf_RING_CS"/>
</dbReference>
<reference evidence="9" key="1">
    <citation type="submission" date="2021-02" db="EMBL/GenBank/DDBJ databases">
        <authorList>
            <person name="Nowell W R."/>
        </authorList>
    </citation>
    <scope>NUCLEOTIDE SEQUENCE</scope>
</reference>
<evidence type="ECO:0000313" key="10">
    <source>
        <dbReference type="Proteomes" id="UP000663836"/>
    </source>
</evidence>
<feature type="domain" description="MATH" evidence="8">
    <location>
        <begin position="299"/>
        <end position="442"/>
    </location>
</feature>
<comment type="subcellular location">
    <subcellularLocation>
        <location evidence="1">Cytoplasm</location>
    </subcellularLocation>
</comment>
<dbReference type="GO" id="GO:0043122">
    <property type="term" value="P:regulation of canonical NF-kappaB signal transduction"/>
    <property type="evidence" value="ECO:0007669"/>
    <property type="project" value="TreeGrafter"/>
</dbReference>
<dbReference type="GO" id="GO:0005164">
    <property type="term" value="F:tumor necrosis factor receptor binding"/>
    <property type="evidence" value="ECO:0007669"/>
    <property type="project" value="TreeGrafter"/>
</dbReference>
<dbReference type="PANTHER" id="PTHR10131:SF138">
    <property type="entry name" value="RE66324P"/>
    <property type="match status" value="1"/>
</dbReference>
<name>A0A819Y7V3_9BILA</name>
<protein>
    <submittedName>
        <fullName evidence="9">Uncharacterized protein</fullName>
    </submittedName>
</protein>
<keyword evidence="4 6" id="KW-0863">Zinc-finger</keyword>
<dbReference type="PROSITE" id="PS50089">
    <property type="entry name" value="ZF_RING_2"/>
    <property type="match status" value="1"/>
</dbReference>
<dbReference type="EMBL" id="CAJOBD010010015">
    <property type="protein sequence ID" value="CAF4145636.1"/>
    <property type="molecule type" value="Genomic_DNA"/>
</dbReference>
<evidence type="ECO:0000313" key="9">
    <source>
        <dbReference type="EMBL" id="CAF4145636.1"/>
    </source>
</evidence>
<dbReference type="InterPro" id="IPR001841">
    <property type="entry name" value="Znf_RING"/>
</dbReference>
<evidence type="ECO:0000256" key="6">
    <source>
        <dbReference type="PROSITE-ProRule" id="PRU00175"/>
    </source>
</evidence>
<dbReference type="Proteomes" id="UP000663836">
    <property type="component" value="Unassembled WGS sequence"/>
</dbReference>
<keyword evidence="5" id="KW-0862">Zinc</keyword>
<keyword evidence="3" id="KW-0479">Metal-binding</keyword>
<keyword evidence="2" id="KW-0963">Cytoplasm</keyword>
<gene>
    <name evidence="9" type="ORF">JBS370_LOCUS33719</name>
</gene>
<dbReference type="InterPro" id="IPR013083">
    <property type="entry name" value="Znf_RING/FYVE/PHD"/>
</dbReference>
<dbReference type="PROSITE" id="PS50144">
    <property type="entry name" value="MATH"/>
    <property type="match status" value="1"/>
</dbReference>
<dbReference type="Pfam" id="PF21355">
    <property type="entry name" value="TRAF-mep_MATH"/>
    <property type="match status" value="1"/>
</dbReference>
<dbReference type="Gene3D" id="2.60.210.10">
    <property type="entry name" value="Apoptosis, Tumor Necrosis Factor Receptor Associated Protein 2, Chain A"/>
    <property type="match status" value="1"/>
</dbReference>
<dbReference type="Gene3D" id="3.30.40.10">
    <property type="entry name" value="Zinc/RING finger domain, C3HC4 (zinc finger)"/>
    <property type="match status" value="1"/>
</dbReference>
<dbReference type="PROSITE" id="PS00518">
    <property type="entry name" value="ZF_RING_1"/>
    <property type="match status" value="1"/>
</dbReference>
<accession>A0A819Y7V3</accession>
<dbReference type="SUPFAM" id="SSF49599">
    <property type="entry name" value="TRAF domain-like"/>
    <property type="match status" value="1"/>
</dbReference>
<dbReference type="GO" id="GO:0008270">
    <property type="term" value="F:zinc ion binding"/>
    <property type="evidence" value="ECO:0007669"/>
    <property type="project" value="UniProtKB-KW"/>
</dbReference>
<dbReference type="InterPro" id="IPR049342">
    <property type="entry name" value="TRAF1-6_MATH_dom"/>
</dbReference>
<comment type="caution">
    <text evidence="9">The sequence shown here is derived from an EMBL/GenBank/DDBJ whole genome shotgun (WGS) entry which is preliminary data.</text>
</comment>
<dbReference type="InterPro" id="IPR002083">
    <property type="entry name" value="MATH/TRAF_dom"/>
</dbReference>
<evidence type="ECO:0000259" key="7">
    <source>
        <dbReference type="PROSITE" id="PS50089"/>
    </source>
</evidence>
<evidence type="ECO:0000256" key="1">
    <source>
        <dbReference type="ARBA" id="ARBA00004496"/>
    </source>
</evidence>
<evidence type="ECO:0000256" key="4">
    <source>
        <dbReference type="ARBA" id="ARBA00022771"/>
    </source>
</evidence>
<evidence type="ECO:0000259" key="8">
    <source>
        <dbReference type="PROSITE" id="PS50144"/>
    </source>
</evidence>